<dbReference type="RefSeq" id="WP_163950650.1">
    <property type="nucleotide sequence ID" value="NZ_JAAFZH010000007.1"/>
</dbReference>
<dbReference type="GO" id="GO:0043565">
    <property type="term" value="F:sequence-specific DNA binding"/>
    <property type="evidence" value="ECO:0007669"/>
    <property type="project" value="InterPro"/>
</dbReference>
<evidence type="ECO:0000259" key="4">
    <source>
        <dbReference type="PROSITE" id="PS01124"/>
    </source>
</evidence>
<dbReference type="PROSITE" id="PS00041">
    <property type="entry name" value="HTH_ARAC_FAMILY_1"/>
    <property type="match status" value="1"/>
</dbReference>
<gene>
    <name evidence="5" type="ORF">GK108_16360</name>
</gene>
<dbReference type="PROSITE" id="PS01124">
    <property type="entry name" value="HTH_ARAC_FAMILY_2"/>
    <property type="match status" value="1"/>
</dbReference>
<keyword evidence="6" id="KW-1185">Reference proteome</keyword>
<dbReference type="InterPro" id="IPR037923">
    <property type="entry name" value="HTH-like"/>
</dbReference>
<feature type="domain" description="HTH araC/xylS-type" evidence="4">
    <location>
        <begin position="176"/>
        <end position="276"/>
    </location>
</feature>
<evidence type="ECO:0000313" key="6">
    <source>
        <dbReference type="Proteomes" id="UP000474175"/>
    </source>
</evidence>
<dbReference type="SMART" id="SM00342">
    <property type="entry name" value="HTH_ARAC"/>
    <property type="match status" value="1"/>
</dbReference>
<dbReference type="AlphaFoldDB" id="A0A6L9L753"/>
<dbReference type="InterPro" id="IPR018060">
    <property type="entry name" value="HTH_AraC"/>
</dbReference>
<evidence type="ECO:0000256" key="1">
    <source>
        <dbReference type="ARBA" id="ARBA00023015"/>
    </source>
</evidence>
<dbReference type="PANTHER" id="PTHR43280">
    <property type="entry name" value="ARAC-FAMILY TRANSCRIPTIONAL REGULATOR"/>
    <property type="match status" value="1"/>
</dbReference>
<keyword evidence="1" id="KW-0805">Transcription regulation</keyword>
<dbReference type="SUPFAM" id="SSF51215">
    <property type="entry name" value="Regulatory protein AraC"/>
    <property type="match status" value="1"/>
</dbReference>
<name>A0A6L9L753_9BACT</name>
<keyword evidence="3" id="KW-0804">Transcription</keyword>
<dbReference type="Pfam" id="PF02311">
    <property type="entry name" value="AraC_binding"/>
    <property type="match status" value="1"/>
</dbReference>
<evidence type="ECO:0000256" key="3">
    <source>
        <dbReference type="ARBA" id="ARBA00023163"/>
    </source>
</evidence>
<dbReference type="SUPFAM" id="SSF46689">
    <property type="entry name" value="Homeodomain-like"/>
    <property type="match status" value="2"/>
</dbReference>
<dbReference type="InterPro" id="IPR009057">
    <property type="entry name" value="Homeodomain-like_sf"/>
</dbReference>
<dbReference type="InterPro" id="IPR003313">
    <property type="entry name" value="AraC-bd"/>
</dbReference>
<dbReference type="Gene3D" id="1.10.10.60">
    <property type="entry name" value="Homeodomain-like"/>
    <property type="match status" value="2"/>
</dbReference>
<organism evidence="5 6">
    <name type="scientific">Spirosoma terrae</name>
    <dbReference type="NCBI Taxonomy" id="1968276"/>
    <lineage>
        <taxon>Bacteria</taxon>
        <taxon>Pseudomonadati</taxon>
        <taxon>Bacteroidota</taxon>
        <taxon>Cytophagia</taxon>
        <taxon>Cytophagales</taxon>
        <taxon>Cytophagaceae</taxon>
        <taxon>Spirosoma</taxon>
    </lineage>
</organism>
<comment type="caution">
    <text evidence="5">The sequence shown here is derived from an EMBL/GenBank/DDBJ whole genome shotgun (WGS) entry which is preliminary data.</text>
</comment>
<dbReference type="PANTHER" id="PTHR43280:SF28">
    <property type="entry name" value="HTH-TYPE TRANSCRIPTIONAL ACTIVATOR RHAS"/>
    <property type="match status" value="1"/>
</dbReference>
<dbReference type="InterPro" id="IPR018062">
    <property type="entry name" value="HTH_AraC-typ_CS"/>
</dbReference>
<accession>A0A6L9L753</accession>
<proteinExistence type="predicted"/>
<sequence length="279" mass="32076">MNYFNQPDALSIDQLVLDQWMMPVRYPEGYDLYLIQAGEGDHLANENRFMYKKGDVFVLGPNDRYRFQITEQTRLLKLSFSLTYLIDLMASGSHVWGYPDWVTSGTGTLTNDSAEQGKLQALLAILLSEQLSLHPLTGNPIANSLMQTVFSLIDRLYEQRLTESTSHISYSSELIRRLIVYIRQHIGEPDRLRMNHIADTFNYSPGHLSALFKQQVGDSIQQFIVRFKLKQVAARLQHTSLTISQIADEFGFADVCHLNKLFKRHYKYTPTAYRQSISA</sequence>
<reference evidence="5 6" key="1">
    <citation type="submission" date="2020-02" db="EMBL/GenBank/DDBJ databases">
        <title>Draft genome sequence of two Spirosoma agri KCTC 52727 and Spirosoma terrae KCTC 52035.</title>
        <authorList>
            <person name="Rojas J."/>
            <person name="Ambika Manirajan B."/>
            <person name="Suarez C."/>
            <person name="Ratering S."/>
            <person name="Schnell S."/>
        </authorList>
    </citation>
    <scope>NUCLEOTIDE SEQUENCE [LARGE SCALE GENOMIC DNA]</scope>
    <source>
        <strain evidence="5 6">KCTC 52035</strain>
    </source>
</reference>
<protein>
    <submittedName>
        <fullName evidence="5">Helix-turn-helix transcriptional regulator</fullName>
    </submittedName>
</protein>
<dbReference type="EMBL" id="JAAFZH010000007">
    <property type="protein sequence ID" value="NDU96455.1"/>
    <property type="molecule type" value="Genomic_DNA"/>
</dbReference>
<evidence type="ECO:0000256" key="2">
    <source>
        <dbReference type="ARBA" id="ARBA00023125"/>
    </source>
</evidence>
<dbReference type="Pfam" id="PF12833">
    <property type="entry name" value="HTH_18"/>
    <property type="match status" value="1"/>
</dbReference>
<evidence type="ECO:0000313" key="5">
    <source>
        <dbReference type="EMBL" id="NDU96455.1"/>
    </source>
</evidence>
<dbReference type="Proteomes" id="UP000474175">
    <property type="component" value="Unassembled WGS sequence"/>
</dbReference>
<dbReference type="GO" id="GO:0003700">
    <property type="term" value="F:DNA-binding transcription factor activity"/>
    <property type="evidence" value="ECO:0007669"/>
    <property type="project" value="InterPro"/>
</dbReference>
<keyword evidence="2" id="KW-0238">DNA-binding</keyword>